<organism evidence="1">
    <name type="scientific">marine sediment metagenome</name>
    <dbReference type="NCBI Taxonomy" id="412755"/>
    <lineage>
        <taxon>unclassified sequences</taxon>
        <taxon>metagenomes</taxon>
        <taxon>ecological metagenomes</taxon>
    </lineage>
</organism>
<gene>
    <name evidence="1" type="ORF">LCGC14_1245720</name>
</gene>
<name>A0A0F9NLT0_9ZZZZ</name>
<evidence type="ECO:0000313" key="1">
    <source>
        <dbReference type="EMBL" id="KKM89740.1"/>
    </source>
</evidence>
<dbReference type="EMBL" id="LAZR01006773">
    <property type="protein sequence ID" value="KKM89740.1"/>
    <property type="molecule type" value="Genomic_DNA"/>
</dbReference>
<reference evidence="1" key="1">
    <citation type="journal article" date="2015" name="Nature">
        <title>Complex archaea that bridge the gap between prokaryotes and eukaryotes.</title>
        <authorList>
            <person name="Spang A."/>
            <person name="Saw J.H."/>
            <person name="Jorgensen S.L."/>
            <person name="Zaremba-Niedzwiedzka K."/>
            <person name="Martijn J."/>
            <person name="Lind A.E."/>
            <person name="van Eijk R."/>
            <person name="Schleper C."/>
            <person name="Guy L."/>
            <person name="Ettema T.J."/>
        </authorList>
    </citation>
    <scope>NUCLEOTIDE SEQUENCE</scope>
</reference>
<dbReference type="AlphaFoldDB" id="A0A0F9NLT0"/>
<proteinExistence type="predicted"/>
<accession>A0A0F9NLT0</accession>
<protein>
    <submittedName>
        <fullName evidence="1">Uncharacterized protein</fullName>
    </submittedName>
</protein>
<comment type="caution">
    <text evidence="1">The sequence shown here is derived from an EMBL/GenBank/DDBJ whole genome shotgun (WGS) entry which is preliminary data.</text>
</comment>
<sequence>MRLQYDHYGNFTIASDAEHVSEPALYNGIAALEVDGKVFIAISPHHGNNNLNPEKVYEVVPVETDVGLSVQSAPCSLFRPDEACPHGSIPGVGREG</sequence>